<feature type="transmembrane region" description="Helical" evidence="7">
    <location>
        <begin position="148"/>
        <end position="171"/>
    </location>
</feature>
<feature type="transmembrane region" description="Helical" evidence="7">
    <location>
        <begin position="196"/>
        <end position="214"/>
    </location>
</feature>
<feature type="transmembrane region" description="Helical" evidence="7">
    <location>
        <begin position="36"/>
        <end position="55"/>
    </location>
</feature>
<accession>A0A1F7RP50</accession>
<sequence>MVKVIFILFLLLCIPDYVLAQQGRGGGNFSNIGNFIFSFKYISMAGFALICIVLMRLKMLKSWVRLLLMATAFFVFSFVFELHPSPVCATTKPFLFGLRTQFLSFLLVSAVLSFIATKGFCGSACPAGGFQELIYKLPVLKKLKRHRVPFIITNSIRTLVFLVFLFFVFGWKTNIYDRANLFEYLHLSFPTNPGTLFIYLIPFIIYVAASVISYRPFCAYVCPVGLWSWIVEQFSLTRVSLISDKCNQCKKCEKSSPCTAIYDIVAKKKVRAECFLCGVCLEVCPEDALKFGFDRE</sequence>
<dbReference type="InterPro" id="IPR017900">
    <property type="entry name" value="4Fe4S_Fe_S_CS"/>
</dbReference>
<keyword evidence="3" id="KW-0479">Metal-binding</keyword>
<dbReference type="PANTHER" id="PTHR30176:SF3">
    <property type="entry name" value="FERREDOXIN-TYPE PROTEIN NAPH"/>
    <property type="match status" value="1"/>
</dbReference>
<keyword evidence="7" id="KW-0472">Membrane</keyword>
<evidence type="ECO:0000313" key="9">
    <source>
        <dbReference type="EMBL" id="OGL43241.1"/>
    </source>
</evidence>
<keyword evidence="5" id="KW-0408">Iron</keyword>
<name>A0A1F7RP50_9BACT</name>
<keyword evidence="7" id="KW-1133">Transmembrane helix</keyword>
<dbReference type="EMBL" id="MGDD01000283">
    <property type="protein sequence ID" value="OGL43241.1"/>
    <property type="molecule type" value="Genomic_DNA"/>
</dbReference>
<feature type="transmembrane region" description="Helical" evidence="7">
    <location>
        <begin position="102"/>
        <end position="127"/>
    </location>
</feature>
<evidence type="ECO:0000256" key="3">
    <source>
        <dbReference type="ARBA" id="ARBA00022723"/>
    </source>
</evidence>
<keyword evidence="6" id="KW-0411">Iron-sulfur</keyword>
<keyword evidence="1" id="KW-0813">Transport</keyword>
<proteinExistence type="predicted"/>
<organism evidence="9 10">
    <name type="scientific">Candidatus Schekmanbacteria bacterium RBG_13_48_7</name>
    <dbReference type="NCBI Taxonomy" id="1817878"/>
    <lineage>
        <taxon>Bacteria</taxon>
        <taxon>Candidatus Schekmaniibacteriota</taxon>
    </lineage>
</organism>
<dbReference type="PROSITE" id="PS51379">
    <property type="entry name" value="4FE4S_FER_2"/>
    <property type="match status" value="1"/>
</dbReference>
<evidence type="ECO:0000256" key="1">
    <source>
        <dbReference type="ARBA" id="ARBA00022448"/>
    </source>
</evidence>
<evidence type="ECO:0000256" key="5">
    <source>
        <dbReference type="ARBA" id="ARBA00023004"/>
    </source>
</evidence>
<protein>
    <recommendedName>
        <fullName evidence="8">4Fe-4S ferredoxin-type domain-containing protein</fullName>
    </recommendedName>
</protein>
<gene>
    <name evidence="9" type="ORF">A2161_09605</name>
</gene>
<reference evidence="9 10" key="1">
    <citation type="journal article" date="2016" name="Nat. Commun.">
        <title>Thousands of microbial genomes shed light on interconnected biogeochemical processes in an aquifer system.</title>
        <authorList>
            <person name="Anantharaman K."/>
            <person name="Brown C.T."/>
            <person name="Hug L.A."/>
            <person name="Sharon I."/>
            <person name="Castelle C.J."/>
            <person name="Probst A.J."/>
            <person name="Thomas B.C."/>
            <person name="Singh A."/>
            <person name="Wilkins M.J."/>
            <person name="Karaoz U."/>
            <person name="Brodie E.L."/>
            <person name="Williams K.H."/>
            <person name="Hubbard S.S."/>
            <person name="Banfield J.F."/>
        </authorList>
    </citation>
    <scope>NUCLEOTIDE SEQUENCE [LARGE SCALE GENOMIC DNA]</scope>
</reference>
<evidence type="ECO:0000256" key="4">
    <source>
        <dbReference type="ARBA" id="ARBA00022982"/>
    </source>
</evidence>
<dbReference type="AlphaFoldDB" id="A0A1F7RP50"/>
<dbReference type="Proteomes" id="UP000179266">
    <property type="component" value="Unassembled WGS sequence"/>
</dbReference>
<feature type="domain" description="4Fe-4S ferredoxin-type" evidence="8">
    <location>
        <begin position="266"/>
        <end position="294"/>
    </location>
</feature>
<dbReference type="GO" id="GO:0051539">
    <property type="term" value="F:4 iron, 4 sulfur cluster binding"/>
    <property type="evidence" value="ECO:0007669"/>
    <property type="project" value="UniProtKB-KW"/>
</dbReference>
<dbReference type="InterPro" id="IPR051684">
    <property type="entry name" value="Electron_Trans/Redox"/>
</dbReference>
<feature type="transmembrane region" description="Helical" evidence="7">
    <location>
        <begin position="62"/>
        <end position="82"/>
    </location>
</feature>
<dbReference type="PANTHER" id="PTHR30176">
    <property type="entry name" value="FERREDOXIN-TYPE PROTEIN NAPH"/>
    <property type="match status" value="1"/>
</dbReference>
<evidence type="ECO:0000256" key="2">
    <source>
        <dbReference type="ARBA" id="ARBA00022485"/>
    </source>
</evidence>
<dbReference type="Gene3D" id="3.30.70.20">
    <property type="match status" value="1"/>
</dbReference>
<evidence type="ECO:0000313" key="10">
    <source>
        <dbReference type="Proteomes" id="UP000179266"/>
    </source>
</evidence>
<dbReference type="GO" id="GO:0005886">
    <property type="term" value="C:plasma membrane"/>
    <property type="evidence" value="ECO:0007669"/>
    <property type="project" value="TreeGrafter"/>
</dbReference>
<keyword evidence="7" id="KW-0812">Transmembrane</keyword>
<dbReference type="PROSITE" id="PS00198">
    <property type="entry name" value="4FE4S_FER_1"/>
    <property type="match status" value="1"/>
</dbReference>
<evidence type="ECO:0000256" key="7">
    <source>
        <dbReference type="SAM" id="Phobius"/>
    </source>
</evidence>
<keyword evidence="2" id="KW-0004">4Fe-4S</keyword>
<dbReference type="InterPro" id="IPR017896">
    <property type="entry name" value="4Fe4S_Fe-S-bd"/>
</dbReference>
<dbReference type="GO" id="GO:0046872">
    <property type="term" value="F:metal ion binding"/>
    <property type="evidence" value="ECO:0007669"/>
    <property type="project" value="UniProtKB-KW"/>
</dbReference>
<keyword evidence="4" id="KW-0249">Electron transport</keyword>
<dbReference type="SUPFAM" id="SSF54862">
    <property type="entry name" value="4Fe-4S ferredoxins"/>
    <property type="match status" value="1"/>
</dbReference>
<dbReference type="Pfam" id="PF12801">
    <property type="entry name" value="Fer4_5"/>
    <property type="match status" value="2"/>
</dbReference>
<evidence type="ECO:0000259" key="8">
    <source>
        <dbReference type="PROSITE" id="PS51379"/>
    </source>
</evidence>
<comment type="caution">
    <text evidence="9">The sequence shown here is derived from an EMBL/GenBank/DDBJ whole genome shotgun (WGS) entry which is preliminary data.</text>
</comment>
<evidence type="ECO:0000256" key="6">
    <source>
        <dbReference type="ARBA" id="ARBA00023014"/>
    </source>
</evidence>